<organism evidence="1 2">
    <name type="scientific">Spirobacillus cienkowskii</name>
    <dbReference type="NCBI Taxonomy" id="495820"/>
    <lineage>
        <taxon>Bacteria</taxon>
        <taxon>Pseudomonadati</taxon>
        <taxon>Bdellovibrionota</taxon>
        <taxon>Oligoflexia</taxon>
        <taxon>Silvanigrellales</taxon>
        <taxon>Spirobacillus</taxon>
    </lineage>
</organism>
<keyword evidence="2" id="KW-1185">Reference proteome</keyword>
<dbReference type="InterPro" id="IPR021253">
    <property type="entry name" value="ZrgA-like"/>
</dbReference>
<dbReference type="Pfam" id="PF10986">
    <property type="entry name" value="ZrgA"/>
    <property type="match status" value="1"/>
</dbReference>
<reference evidence="1" key="1">
    <citation type="submission" date="2018-04" db="EMBL/GenBank/DDBJ databases">
        <title>Draft genome sequence of the Candidatus Spirobacillus cienkowskii, a pathogen of freshwater Daphnia species, reconstructed from hemolymph metagenomic reads.</title>
        <authorList>
            <person name="Bresciani L."/>
            <person name="Lemos L.N."/>
            <person name="Wale N."/>
            <person name="Lin J.Y."/>
            <person name="Fernandes G.R."/>
            <person name="Duffy M.A."/>
            <person name="Rodrigues J.M."/>
        </authorList>
    </citation>
    <scope>NUCLEOTIDE SEQUENCE [LARGE SCALE GENOMIC DNA]</scope>
    <source>
        <strain evidence="1">Binning01</strain>
    </source>
</reference>
<evidence type="ECO:0000313" key="2">
    <source>
        <dbReference type="Proteomes" id="UP000253934"/>
    </source>
</evidence>
<proteinExistence type="predicted"/>
<sequence>MFAFIIFQNLILRILFMKNINIFMSYSAIASLVPFYSFACEPGTAHNNTAEIDVSTGFFNKKKLDIQLRIPTKEAYGFEGKITNKEQEEKVNEVTNHIIVNLSEIIQLPKELNCKLTVNNISKFDNNSETYEVHKKGEHKSVKTDFPILKVDATAYCDKDTRKQLFIIDLSSSFKTINKISVSIDGSNQRKFTINNSNGNFKI</sequence>
<comment type="caution">
    <text evidence="1">The sequence shown here is derived from an EMBL/GenBank/DDBJ whole genome shotgun (WGS) entry which is preliminary data.</text>
</comment>
<accession>A0A369KRE3</accession>
<name>A0A369KRE3_9BACT</name>
<dbReference type="EMBL" id="QOVW01000070">
    <property type="protein sequence ID" value="RDB35950.1"/>
    <property type="molecule type" value="Genomic_DNA"/>
</dbReference>
<gene>
    <name evidence="1" type="ORF">DCC88_07435</name>
</gene>
<evidence type="ECO:0000313" key="1">
    <source>
        <dbReference type="EMBL" id="RDB35950.1"/>
    </source>
</evidence>
<protein>
    <submittedName>
        <fullName evidence="1">DUF2796 domain-containing protein</fullName>
    </submittedName>
</protein>
<dbReference type="AlphaFoldDB" id="A0A369KRE3"/>
<dbReference type="Proteomes" id="UP000253934">
    <property type="component" value="Unassembled WGS sequence"/>
</dbReference>